<organism evidence="2 3">
    <name type="scientific">Penicillium desertorum</name>
    <dbReference type="NCBI Taxonomy" id="1303715"/>
    <lineage>
        <taxon>Eukaryota</taxon>
        <taxon>Fungi</taxon>
        <taxon>Dikarya</taxon>
        <taxon>Ascomycota</taxon>
        <taxon>Pezizomycotina</taxon>
        <taxon>Eurotiomycetes</taxon>
        <taxon>Eurotiomycetidae</taxon>
        <taxon>Eurotiales</taxon>
        <taxon>Aspergillaceae</taxon>
        <taxon>Penicillium</taxon>
    </lineage>
</organism>
<accession>A0A9X0BH65</accession>
<dbReference type="EMBL" id="JAPWDO010000008">
    <property type="protein sequence ID" value="KAJ5459020.1"/>
    <property type="molecule type" value="Genomic_DNA"/>
</dbReference>
<keyword evidence="1" id="KW-0812">Transmembrane</keyword>
<gene>
    <name evidence="2" type="ORF">N7530_010964</name>
</gene>
<evidence type="ECO:0000313" key="3">
    <source>
        <dbReference type="Proteomes" id="UP001147760"/>
    </source>
</evidence>
<evidence type="ECO:0000256" key="1">
    <source>
        <dbReference type="SAM" id="Phobius"/>
    </source>
</evidence>
<keyword evidence="1" id="KW-0472">Membrane</keyword>
<proteinExistence type="predicted"/>
<dbReference type="Proteomes" id="UP001147760">
    <property type="component" value="Unassembled WGS sequence"/>
</dbReference>
<keyword evidence="3" id="KW-1185">Reference proteome</keyword>
<dbReference type="OrthoDB" id="4361335at2759"/>
<comment type="caution">
    <text evidence="2">The sequence shown here is derived from an EMBL/GenBank/DDBJ whole genome shotgun (WGS) entry which is preliminary data.</text>
</comment>
<name>A0A9X0BH65_9EURO</name>
<dbReference type="AlphaFoldDB" id="A0A9X0BH65"/>
<keyword evidence="1" id="KW-1133">Transmembrane helix</keyword>
<reference evidence="2" key="2">
    <citation type="journal article" date="2023" name="IMA Fungus">
        <title>Comparative genomic study of the Penicillium genus elucidates a diverse pangenome and 15 lateral gene transfer events.</title>
        <authorList>
            <person name="Petersen C."/>
            <person name="Sorensen T."/>
            <person name="Nielsen M.R."/>
            <person name="Sondergaard T.E."/>
            <person name="Sorensen J.L."/>
            <person name="Fitzpatrick D.A."/>
            <person name="Frisvad J.C."/>
            <person name="Nielsen K.L."/>
        </authorList>
    </citation>
    <scope>NUCLEOTIDE SEQUENCE</scope>
    <source>
        <strain evidence="2">IBT 17660</strain>
    </source>
</reference>
<feature type="transmembrane region" description="Helical" evidence="1">
    <location>
        <begin position="89"/>
        <end position="111"/>
    </location>
</feature>
<sequence>MTEENTHQMPPHTTDTYKQVIAARPSTIERDNGDCTLQVDGRDCTLEVNRRVEDSNKQVVNHDQAQVVESGSPDLSTPVQNKRKSKRKWYICGVSILLVVILIVIIVPAVATTA</sequence>
<evidence type="ECO:0000313" key="2">
    <source>
        <dbReference type="EMBL" id="KAJ5459020.1"/>
    </source>
</evidence>
<protein>
    <submittedName>
        <fullName evidence="2">Uncharacterized protein</fullName>
    </submittedName>
</protein>
<reference evidence="2" key="1">
    <citation type="submission" date="2022-12" db="EMBL/GenBank/DDBJ databases">
        <authorList>
            <person name="Petersen C."/>
        </authorList>
    </citation>
    <scope>NUCLEOTIDE SEQUENCE</scope>
    <source>
        <strain evidence="2">IBT 17660</strain>
    </source>
</reference>